<dbReference type="AlphaFoldDB" id="A0A0R3MMX8"/>
<dbReference type="SUPFAM" id="SSF53850">
    <property type="entry name" value="Periplasmic binding protein-like II"/>
    <property type="match status" value="1"/>
</dbReference>
<feature type="signal peptide" evidence="2">
    <location>
        <begin position="1"/>
        <end position="25"/>
    </location>
</feature>
<name>A0A0R3MMX8_9BRAD</name>
<protein>
    <recommendedName>
        <fullName evidence="5">Tripartite tricarboxylate transporter substrate binding protein BugD</fullName>
    </recommendedName>
</protein>
<proteinExistence type="inferred from homology"/>
<dbReference type="PANTHER" id="PTHR42928:SF5">
    <property type="entry name" value="BLR1237 PROTEIN"/>
    <property type="match status" value="1"/>
</dbReference>
<dbReference type="InterPro" id="IPR042100">
    <property type="entry name" value="Bug_dom1"/>
</dbReference>
<evidence type="ECO:0000256" key="1">
    <source>
        <dbReference type="ARBA" id="ARBA00006987"/>
    </source>
</evidence>
<organism evidence="3 4">
    <name type="scientific">Bradyrhizobium retamae</name>
    <dbReference type="NCBI Taxonomy" id="1300035"/>
    <lineage>
        <taxon>Bacteria</taxon>
        <taxon>Pseudomonadati</taxon>
        <taxon>Pseudomonadota</taxon>
        <taxon>Alphaproteobacteria</taxon>
        <taxon>Hyphomicrobiales</taxon>
        <taxon>Nitrobacteraceae</taxon>
        <taxon>Bradyrhizobium</taxon>
    </lineage>
</organism>
<dbReference type="RefSeq" id="WP_057847083.1">
    <property type="nucleotide sequence ID" value="NZ_LLYA01000192.1"/>
</dbReference>
<feature type="chain" id="PRO_5006444360" description="Tripartite tricarboxylate transporter substrate binding protein BugD" evidence="2">
    <location>
        <begin position="26"/>
        <end position="324"/>
    </location>
</feature>
<dbReference type="InterPro" id="IPR005064">
    <property type="entry name" value="BUG"/>
</dbReference>
<dbReference type="Proteomes" id="UP000052023">
    <property type="component" value="Unassembled WGS sequence"/>
</dbReference>
<evidence type="ECO:0008006" key="5">
    <source>
        <dbReference type="Google" id="ProtNLM"/>
    </source>
</evidence>
<dbReference type="Gene3D" id="3.40.190.150">
    <property type="entry name" value="Bordetella uptake gene, domain 1"/>
    <property type="match status" value="1"/>
</dbReference>
<sequence>MKPISTVRSGIAALAFVAGAIPAAAAFPERAITLIVPFAAGGPGDTVVRLIGTHMAKTLGQPIVMENAPGAGGTSAISRATQAGADGYTIMLGNMGTHGAAPAQYPNLKYDPAEDFTPIGLMVTTPIVIIARKTFPANNLREFIDYVRRNQDKVVEAHAGVGSVSHTTCTLLQWIIGTKTARVAYRGTGPSINDLVSEHVDFGCDQIVNVAPHIQAGTLKALGIATAKRSAAMKDVPTTREGGLPEFEVSAWIALFAPKGTPQHVVGRLNEALVKALDDEGTRARLLDLGSEIPDRAGRAPDALQELVVREVARWRPVLKTAGQ</sequence>
<accession>A0A0R3MMX8</accession>
<evidence type="ECO:0000313" key="3">
    <source>
        <dbReference type="EMBL" id="KRR18800.1"/>
    </source>
</evidence>
<keyword evidence="2" id="KW-0732">Signal</keyword>
<keyword evidence="4" id="KW-1185">Reference proteome</keyword>
<dbReference type="Gene3D" id="3.40.190.10">
    <property type="entry name" value="Periplasmic binding protein-like II"/>
    <property type="match status" value="1"/>
</dbReference>
<comment type="similarity">
    <text evidence="1">Belongs to the UPF0065 (bug) family.</text>
</comment>
<evidence type="ECO:0000256" key="2">
    <source>
        <dbReference type="SAM" id="SignalP"/>
    </source>
</evidence>
<comment type="caution">
    <text evidence="3">The sequence shown here is derived from an EMBL/GenBank/DDBJ whole genome shotgun (WGS) entry which is preliminary data.</text>
</comment>
<reference evidence="3 4" key="1">
    <citation type="submission" date="2014-03" db="EMBL/GenBank/DDBJ databases">
        <title>Bradyrhizobium valentinum sp. nov., isolated from effective nodules of Lupinus mariae-josephae, a lupine endemic of basic-lime soils in Eastern Spain.</title>
        <authorList>
            <person name="Duran D."/>
            <person name="Rey L."/>
            <person name="Navarro A."/>
            <person name="Busquets A."/>
            <person name="Imperial J."/>
            <person name="Ruiz-Argueso T."/>
        </authorList>
    </citation>
    <scope>NUCLEOTIDE SEQUENCE [LARGE SCALE GENOMIC DNA]</scope>
    <source>
        <strain evidence="3 4">Ro19</strain>
    </source>
</reference>
<dbReference type="PANTHER" id="PTHR42928">
    <property type="entry name" value="TRICARBOXYLATE-BINDING PROTEIN"/>
    <property type="match status" value="1"/>
</dbReference>
<dbReference type="OrthoDB" id="8443386at2"/>
<evidence type="ECO:0000313" key="4">
    <source>
        <dbReference type="Proteomes" id="UP000052023"/>
    </source>
</evidence>
<dbReference type="Pfam" id="PF03401">
    <property type="entry name" value="TctC"/>
    <property type="match status" value="1"/>
</dbReference>
<dbReference type="PIRSF" id="PIRSF017082">
    <property type="entry name" value="YflP"/>
    <property type="match status" value="1"/>
</dbReference>
<dbReference type="EMBL" id="LLYA01000192">
    <property type="protein sequence ID" value="KRR18800.1"/>
    <property type="molecule type" value="Genomic_DNA"/>
</dbReference>
<gene>
    <name evidence="3" type="ORF">CQ13_10195</name>
</gene>